<protein>
    <submittedName>
        <fullName evidence="5">Cyclolysin</fullName>
    </submittedName>
</protein>
<evidence type="ECO:0000313" key="6">
    <source>
        <dbReference type="Proteomes" id="UP000048949"/>
    </source>
</evidence>
<dbReference type="PANTHER" id="PTHR38340:SF1">
    <property type="entry name" value="S-LAYER PROTEIN"/>
    <property type="match status" value="1"/>
</dbReference>
<feature type="compositionally biased region" description="Gly residues" evidence="3">
    <location>
        <begin position="29"/>
        <end position="50"/>
    </location>
</feature>
<feature type="region of interest" description="Disordered" evidence="3">
    <location>
        <begin position="1"/>
        <end position="204"/>
    </location>
</feature>
<dbReference type="InterPro" id="IPR028992">
    <property type="entry name" value="Hedgehog/Intein_dom"/>
</dbReference>
<comment type="subcellular location">
    <subcellularLocation>
        <location evidence="1">Secreted</location>
    </subcellularLocation>
</comment>
<dbReference type="Gene3D" id="2.170.16.10">
    <property type="entry name" value="Hedgehog/Intein (Hint) domain"/>
    <property type="match status" value="1"/>
</dbReference>
<feature type="compositionally biased region" description="Polar residues" evidence="3">
    <location>
        <begin position="1"/>
        <end position="14"/>
    </location>
</feature>
<dbReference type="InterPro" id="IPR018511">
    <property type="entry name" value="Hemolysin-typ_Ca-bd_CS"/>
</dbReference>
<dbReference type="Pfam" id="PF13403">
    <property type="entry name" value="Hint_2"/>
    <property type="match status" value="1"/>
</dbReference>
<dbReference type="RefSeq" id="WP_048599076.1">
    <property type="nucleotide sequence ID" value="NZ_CBFHGK010000003.1"/>
</dbReference>
<dbReference type="SUPFAM" id="SSF51294">
    <property type="entry name" value="Hedgehog/intein (Hint) domain"/>
    <property type="match status" value="1"/>
</dbReference>
<feature type="compositionally biased region" description="Acidic residues" evidence="3">
    <location>
        <begin position="130"/>
        <end position="144"/>
    </location>
</feature>
<evidence type="ECO:0000256" key="1">
    <source>
        <dbReference type="ARBA" id="ARBA00004613"/>
    </source>
</evidence>
<sequence length="484" mass="50465">MSSYIATITGTNGSDDIIVSGNGNTSISGGDGNDWIEGGGGDDSISGGRGNDALGGNAGNDNIRGDDGDDDLWGDFGNDTLSGGLGNDSVHGGEGDDHIFGGDGDDTLDGGAGHDTISAGQGNDDIWGSDGDDSISGDDGDDEISAGHGNDTVSGGGQNDIIYGGDGNDSIDGGSGRDTIRGEDGHDTLSGGSDHDYITGGRGDDTLYGGDGDDILLGGRGNDTIYGGSQQDTIEGGPGDDRMVAGNLSTHDVFIIRDGHGSDQVDDFDYTEPDIIAFDMAEMSSFSDVQNRLSQWGSDAVITYDNADCLVLVNVDASTLSSANFRFSAAPLCLAADTLIRTPDGPHPIQTLTKGQLIATQDAGPQPLLRLTSERLHFHSPDDPAKPILIRANTFGNAPSTDLITSPQHRIVINGALVPATKLTNRKGIRAMRGRQTALYYNLLFERHHIIFANDLPVESLLRESPDHTPLTPVLPLLRHDPAY</sequence>
<keyword evidence="2" id="KW-0964">Secreted</keyword>
<dbReference type="Proteomes" id="UP000048949">
    <property type="component" value="Unassembled WGS sequence"/>
</dbReference>
<evidence type="ECO:0000256" key="3">
    <source>
        <dbReference type="SAM" id="MobiDB-lite"/>
    </source>
</evidence>
<dbReference type="STRING" id="282199.GCA_001049735_01700"/>
<proteinExistence type="predicted"/>
<dbReference type="PANTHER" id="PTHR38340">
    <property type="entry name" value="S-LAYER PROTEIN"/>
    <property type="match status" value="1"/>
</dbReference>
<dbReference type="EMBL" id="CVQV01000008">
    <property type="protein sequence ID" value="CRK75650.1"/>
    <property type="molecule type" value="Genomic_DNA"/>
</dbReference>
<dbReference type="SUPFAM" id="SSF51120">
    <property type="entry name" value="beta-Roll"/>
    <property type="match status" value="2"/>
</dbReference>
<evidence type="ECO:0000259" key="4">
    <source>
        <dbReference type="Pfam" id="PF13403"/>
    </source>
</evidence>
<dbReference type="GO" id="GO:0005576">
    <property type="term" value="C:extracellular region"/>
    <property type="evidence" value="ECO:0007669"/>
    <property type="project" value="UniProtKB-SubCell"/>
</dbReference>
<dbReference type="PRINTS" id="PR00313">
    <property type="entry name" value="CABNDNGRPT"/>
</dbReference>
<reference evidence="5 6" key="1">
    <citation type="submission" date="2015-04" db="EMBL/GenBank/DDBJ databases">
        <authorList>
            <person name="Syromyatnikov M.Y."/>
            <person name="Popov V.N."/>
        </authorList>
    </citation>
    <scope>NUCLEOTIDE SEQUENCE [LARGE SCALE GENOMIC DNA]</scope>
    <source>
        <strain evidence="5 6">CECT 5292</strain>
    </source>
</reference>
<dbReference type="InterPro" id="IPR050557">
    <property type="entry name" value="RTX_toxin/Mannuronan_C5-epim"/>
</dbReference>
<name>A0A0U1NLN7_9RHOB</name>
<organism evidence="5 6">
    <name type="scientific">Nereida ignava</name>
    <dbReference type="NCBI Taxonomy" id="282199"/>
    <lineage>
        <taxon>Bacteria</taxon>
        <taxon>Pseudomonadati</taxon>
        <taxon>Pseudomonadota</taxon>
        <taxon>Alphaproteobacteria</taxon>
        <taxon>Rhodobacterales</taxon>
        <taxon>Roseobacteraceae</taxon>
        <taxon>Nereida</taxon>
    </lineage>
</organism>
<dbReference type="InterPro" id="IPR011049">
    <property type="entry name" value="Serralysin-like_metalloprot_C"/>
</dbReference>
<keyword evidence="6" id="KW-1185">Reference proteome</keyword>
<dbReference type="Gene3D" id="2.150.10.10">
    <property type="entry name" value="Serralysin-like metalloprotease, C-terminal"/>
    <property type="match status" value="4"/>
</dbReference>
<dbReference type="InterPro" id="IPR001343">
    <property type="entry name" value="Hemolysn_Ca-bd"/>
</dbReference>
<dbReference type="Pfam" id="PF00353">
    <property type="entry name" value="HemolysinCabind"/>
    <property type="match status" value="4"/>
</dbReference>
<evidence type="ECO:0000313" key="5">
    <source>
        <dbReference type="EMBL" id="CRK75650.1"/>
    </source>
</evidence>
<dbReference type="InterPro" id="IPR036844">
    <property type="entry name" value="Hint_dom_sf"/>
</dbReference>
<dbReference type="AlphaFoldDB" id="A0A0U1NLN7"/>
<dbReference type="OrthoDB" id="6305173at2"/>
<feature type="compositionally biased region" description="Basic and acidic residues" evidence="3">
    <location>
        <begin position="178"/>
        <end position="204"/>
    </location>
</feature>
<feature type="compositionally biased region" description="Basic and acidic residues" evidence="3">
    <location>
        <begin position="91"/>
        <end position="100"/>
    </location>
</feature>
<feature type="compositionally biased region" description="Low complexity" evidence="3">
    <location>
        <begin position="51"/>
        <end position="62"/>
    </location>
</feature>
<evidence type="ECO:0000256" key="2">
    <source>
        <dbReference type="ARBA" id="ARBA00022525"/>
    </source>
</evidence>
<dbReference type="GO" id="GO:0005509">
    <property type="term" value="F:calcium ion binding"/>
    <property type="evidence" value="ECO:0007669"/>
    <property type="project" value="InterPro"/>
</dbReference>
<feature type="domain" description="Hedgehog/Intein (Hint)" evidence="4">
    <location>
        <begin position="333"/>
        <end position="463"/>
    </location>
</feature>
<feature type="compositionally biased region" description="Low complexity" evidence="3">
    <location>
        <begin position="159"/>
        <end position="172"/>
    </location>
</feature>
<dbReference type="PROSITE" id="PS00330">
    <property type="entry name" value="HEMOLYSIN_CALCIUM"/>
    <property type="match status" value="4"/>
</dbReference>
<accession>A0A0U1NLN7</accession>
<gene>
    <name evidence="5" type="primary">cya</name>
    <name evidence="5" type="ORF">NIG5292_01701</name>
</gene>